<dbReference type="Proteomes" id="UP001054945">
    <property type="component" value="Unassembled WGS sequence"/>
</dbReference>
<comment type="caution">
    <text evidence="1">The sequence shown here is derived from an EMBL/GenBank/DDBJ whole genome shotgun (WGS) entry which is preliminary data.</text>
</comment>
<sequence>MRTRISWKYCLKLAKVLVLSFDGEHHCFPPIDFFFCPFSGSRKSAEDKSGIECPLAILNKDRLHESQAKAKETVQELVLIICGEIICRGLVQKSILPTESMT</sequence>
<dbReference type="AlphaFoldDB" id="A0AAV4SZN9"/>
<gene>
    <name evidence="1" type="ORF">CEXT_261951</name>
</gene>
<keyword evidence="2" id="KW-1185">Reference proteome</keyword>
<evidence type="ECO:0000313" key="2">
    <source>
        <dbReference type="Proteomes" id="UP001054945"/>
    </source>
</evidence>
<name>A0AAV4SZN9_CAEEX</name>
<evidence type="ECO:0000313" key="1">
    <source>
        <dbReference type="EMBL" id="GIY39319.1"/>
    </source>
</evidence>
<dbReference type="EMBL" id="BPLR01010444">
    <property type="protein sequence ID" value="GIY39319.1"/>
    <property type="molecule type" value="Genomic_DNA"/>
</dbReference>
<reference evidence="1 2" key="1">
    <citation type="submission" date="2021-06" db="EMBL/GenBank/DDBJ databases">
        <title>Caerostris extrusa draft genome.</title>
        <authorList>
            <person name="Kono N."/>
            <person name="Arakawa K."/>
        </authorList>
    </citation>
    <scope>NUCLEOTIDE SEQUENCE [LARGE SCALE GENOMIC DNA]</scope>
</reference>
<accession>A0AAV4SZN9</accession>
<protein>
    <submittedName>
        <fullName evidence="1">Uncharacterized protein</fullName>
    </submittedName>
</protein>
<proteinExistence type="predicted"/>
<organism evidence="1 2">
    <name type="scientific">Caerostris extrusa</name>
    <name type="common">Bark spider</name>
    <name type="synonym">Caerostris bankana</name>
    <dbReference type="NCBI Taxonomy" id="172846"/>
    <lineage>
        <taxon>Eukaryota</taxon>
        <taxon>Metazoa</taxon>
        <taxon>Ecdysozoa</taxon>
        <taxon>Arthropoda</taxon>
        <taxon>Chelicerata</taxon>
        <taxon>Arachnida</taxon>
        <taxon>Araneae</taxon>
        <taxon>Araneomorphae</taxon>
        <taxon>Entelegynae</taxon>
        <taxon>Araneoidea</taxon>
        <taxon>Araneidae</taxon>
        <taxon>Caerostris</taxon>
    </lineage>
</organism>